<organism evidence="1 4">
    <name type="scientific">Bombus vosnesenskii</name>
    <dbReference type="NCBI Taxonomy" id="207650"/>
    <lineage>
        <taxon>Eukaryota</taxon>
        <taxon>Metazoa</taxon>
        <taxon>Ecdysozoa</taxon>
        <taxon>Arthropoda</taxon>
        <taxon>Hexapoda</taxon>
        <taxon>Insecta</taxon>
        <taxon>Pterygota</taxon>
        <taxon>Neoptera</taxon>
        <taxon>Endopterygota</taxon>
        <taxon>Hymenoptera</taxon>
        <taxon>Apocrita</taxon>
        <taxon>Aculeata</taxon>
        <taxon>Apoidea</taxon>
        <taxon>Anthophila</taxon>
        <taxon>Apidae</taxon>
        <taxon>Bombus</taxon>
        <taxon>Pyrobombus</taxon>
    </lineage>
</organism>
<dbReference type="KEGG" id="bvk:117240330"/>
<evidence type="ECO:0000313" key="7">
    <source>
        <dbReference type="RefSeq" id="XP_033362757.1"/>
    </source>
</evidence>
<dbReference type="RefSeq" id="XP_033361492.1">
    <property type="nucleotide sequence ID" value="XM_033505601.1"/>
</dbReference>
<dbReference type="KEGG" id="bvk:117238594"/>
<evidence type="ECO:0000313" key="8">
    <source>
        <dbReference type="RefSeq" id="XP_033362763.1"/>
    </source>
</evidence>
<dbReference type="KEGG" id="bvk:117239785"/>
<dbReference type="KEGG" id="bvk:117238597"/>
<dbReference type="GeneID" id="117238601"/>
<dbReference type="RefSeq" id="XP_033359518.1">
    <property type="nucleotide sequence ID" value="XM_033503627.1"/>
</dbReference>
<dbReference type="AlphaFoldDB" id="A0A6J3L1L6"/>
<dbReference type="RefSeq" id="XP_033362200.1">
    <property type="nucleotide sequence ID" value="XM_033506309.1"/>
</dbReference>
<protein>
    <submittedName>
        <fullName evidence="2">Uncharacterized protein LOC117238594</fullName>
    </submittedName>
    <submittedName>
        <fullName evidence="3">Uncharacterized protein LOC117238597</fullName>
    </submittedName>
    <submittedName>
        <fullName evidence="4">Uncharacterized protein LOC117238601</fullName>
    </submittedName>
    <submittedName>
        <fullName evidence="5">Uncharacterized protein LOC117239785</fullName>
    </submittedName>
    <submittedName>
        <fullName evidence="6">Uncharacterized protein LOC117240330</fullName>
    </submittedName>
    <submittedName>
        <fullName evidence="7">Uncharacterized protein LOC117240844</fullName>
    </submittedName>
    <submittedName>
        <fullName evidence="8">Uncharacterized protein LOC117240849</fullName>
    </submittedName>
</protein>
<sequence length="146" mass="16918">MGQLIGHFRDADLKNTSSSSGTAERLNGLLHVIRRDDTEGSKDRVVCCTRKIKGRRRESMYYYATRLVKPALHTRNCFEKYHTVQVYERSHKRSKKLTPMNKRITEELNEVELVQCIKVLLKPSENMKRSNSVPGLPIEIMSIEII</sequence>
<gene>
    <name evidence="4" type="primary">LOC117238601</name>
    <name evidence="2" type="synonym">LOC117238594</name>
    <name evidence="3" type="synonym">LOC117238597</name>
    <name evidence="5" type="synonym">LOC117239785</name>
    <name evidence="6" type="synonym">LOC117240330</name>
    <name evidence="7" type="synonym">LOC117240844</name>
    <name evidence="8" type="synonym">LOC117240849</name>
</gene>
<dbReference type="KEGG" id="bvk:117240844"/>
<dbReference type="RefSeq" id="XP_033362763.1">
    <property type="nucleotide sequence ID" value="XM_033506872.1"/>
</dbReference>
<evidence type="ECO:0000313" key="1">
    <source>
        <dbReference type="Proteomes" id="UP000504631"/>
    </source>
</evidence>
<reference evidence="2 3" key="1">
    <citation type="submission" date="2025-04" db="UniProtKB">
        <authorList>
            <consortium name="RefSeq"/>
        </authorList>
    </citation>
    <scope>IDENTIFICATION</scope>
    <source>
        <tissue evidence="2 3">Muscle</tissue>
    </source>
</reference>
<evidence type="ECO:0000313" key="2">
    <source>
        <dbReference type="RefSeq" id="XP_033359510.1"/>
    </source>
</evidence>
<proteinExistence type="predicted"/>
<dbReference type="RefSeq" id="XP_033359510.1">
    <property type="nucleotide sequence ID" value="XM_033503619.1"/>
</dbReference>
<dbReference type="RefSeq" id="XP_033359514.1">
    <property type="nucleotide sequence ID" value="XM_033503623.1"/>
</dbReference>
<accession>A0A6J3L1L6</accession>
<evidence type="ECO:0000313" key="6">
    <source>
        <dbReference type="RefSeq" id="XP_033362200.1"/>
    </source>
</evidence>
<keyword evidence="1" id="KW-1185">Reference proteome</keyword>
<dbReference type="Proteomes" id="UP000504631">
    <property type="component" value="Unplaced"/>
</dbReference>
<name>A0A6J3L1L6_9HYME</name>
<evidence type="ECO:0000313" key="5">
    <source>
        <dbReference type="RefSeq" id="XP_033361492.1"/>
    </source>
</evidence>
<dbReference type="RefSeq" id="XP_033362757.1">
    <property type="nucleotide sequence ID" value="XM_033506866.1"/>
</dbReference>
<dbReference type="KEGG" id="bvk:117238601"/>
<evidence type="ECO:0000313" key="3">
    <source>
        <dbReference type="RefSeq" id="XP_033359514.1"/>
    </source>
</evidence>
<dbReference type="KEGG" id="bvk:117240849"/>
<evidence type="ECO:0000313" key="4">
    <source>
        <dbReference type="RefSeq" id="XP_033359518.1"/>
    </source>
</evidence>